<protein>
    <submittedName>
        <fullName evidence="1">Uncharacterized protein</fullName>
    </submittedName>
</protein>
<dbReference type="Proteomes" id="UP000032067">
    <property type="component" value="Unassembled WGS sequence"/>
</dbReference>
<dbReference type="AlphaFoldDB" id="A0A0D0MWH4"/>
<evidence type="ECO:0000313" key="1">
    <source>
        <dbReference type="EMBL" id="KIQ35274.1"/>
    </source>
</evidence>
<dbReference type="EMBL" id="JXQQ01000010">
    <property type="protein sequence ID" value="KIQ35274.1"/>
    <property type="molecule type" value="Genomic_DNA"/>
</dbReference>
<evidence type="ECO:0000313" key="2">
    <source>
        <dbReference type="Proteomes" id="UP000032067"/>
    </source>
</evidence>
<organism evidence="1 2">
    <name type="scientific">Variovorax paradoxus</name>
    <dbReference type="NCBI Taxonomy" id="34073"/>
    <lineage>
        <taxon>Bacteria</taxon>
        <taxon>Pseudomonadati</taxon>
        <taxon>Pseudomonadota</taxon>
        <taxon>Betaproteobacteria</taxon>
        <taxon>Burkholderiales</taxon>
        <taxon>Comamonadaceae</taxon>
        <taxon>Variovorax</taxon>
    </lineage>
</organism>
<dbReference type="OrthoDB" id="8855981at2"/>
<sequence>MNGLTTSAGQLLSASVAGSPATVSDLMFSAHLYLTTLERQFGSADALVACFHARQKELQAGGNDLARTELRLVTKWKNAHAHADHKARVTLSDPDNQEFVIVLAGQ</sequence>
<gene>
    <name evidence="1" type="ORF">RT97_05025</name>
</gene>
<comment type="caution">
    <text evidence="1">The sequence shown here is derived from an EMBL/GenBank/DDBJ whole genome shotgun (WGS) entry which is preliminary data.</text>
</comment>
<accession>A0A0D0MWH4</accession>
<proteinExistence type="predicted"/>
<dbReference type="RefSeq" id="WP_042577676.1">
    <property type="nucleotide sequence ID" value="NZ_JXQQ01000010.1"/>
</dbReference>
<reference evidence="1 2" key="1">
    <citation type="submission" date="2014-12" db="EMBL/GenBank/DDBJ databases">
        <title>16Stimator: statistical estimation of ribosomal gene copy numbers from draft genome assemblies.</title>
        <authorList>
            <person name="Perisin M.A."/>
            <person name="Vetter M."/>
            <person name="Gilbert J.A."/>
            <person name="Bergelson J."/>
        </authorList>
    </citation>
    <scope>NUCLEOTIDE SEQUENCE [LARGE SCALE GENOMIC DNA]</scope>
    <source>
        <strain evidence="1 2">MEDvA23</strain>
    </source>
</reference>
<name>A0A0D0MWH4_VARPD</name>